<dbReference type="PROSITE" id="PS01124">
    <property type="entry name" value="HTH_ARAC_FAMILY_2"/>
    <property type="match status" value="1"/>
</dbReference>
<dbReference type="InterPro" id="IPR009057">
    <property type="entry name" value="Homeodomain-like_sf"/>
</dbReference>
<reference evidence="6" key="1">
    <citation type="journal article" date="2019" name="Int. J. Syst. Evol. Microbiol.">
        <title>The Global Catalogue of Microorganisms (GCM) 10K type strain sequencing project: providing services to taxonomists for standard genome sequencing and annotation.</title>
        <authorList>
            <consortium name="The Broad Institute Genomics Platform"/>
            <consortium name="The Broad Institute Genome Sequencing Center for Infectious Disease"/>
            <person name="Wu L."/>
            <person name="Ma J."/>
        </authorList>
    </citation>
    <scope>NUCLEOTIDE SEQUENCE [LARGE SCALE GENOMIC DNA]</scope>
    <source>
        <strain evidence="6">JCM 16722</strain>
    </source>
</reference>
<dbReference type="Proteomes" id="UP001500167">
    <property type="component" value="Unassembled WGS sequence"/>
</dbReference>
<dbReference type="PANTHER" id="PTHR43280">
    <property type="entry name" value="ARAC-FAMILY TRANSCRIPTIONAL REGULATOR"/>
    <property type="match status" value="1"/>
</dbReference>
<organism evidence="5 6">
    <name type="scientific">Sphingobacterium ginsenosidimutans</name>
    <dbReference type="NCBI Taxonomy" id="687845"/>
    <lineage>
        <taxon>Bacteria</taxon>
        <taxon>Pseudomonadati</taxon>
        <taxon>Bacteroidota</taxon>
        <taxon>Sphingobacteriia</taxon>
        <taxon>Sphingobacteriales</taxon>
        <taxon>Sphingobacteriaceae</taxon>
        <taxon>Sphingobacterium</taxon>
    </lineage>
</organism>
<protein>
    <submittedName>
        <fullName evidence="5">Helix-turn-helix domain-containing protein</fullName>
    </submittedName>
</protein>
<dbReference type="EMBL" id="BAAAZK010000007">
    <property type="protein sequence ID" value="GAA4177772.1"/>
    <property type="molecule type" value="Genomic_DNA"/>
</dbReference>
<dbReference type="SMART" id="SM00342">
    <property type="entry name" value="HTH_ARAC"/>
    <property type="match status" value="1"/>
</dbReference>
<dbReference type="Pfam" id="PF12833">
    <property type="entry name" value="HTH_18"/>
    <property type="match status" value="1"/>
</dbReference>
<sequence>MKTPEKVSSISTLHQFLGLTKPSNPLISVFNFDQVRLESETILSAVTTDFYVIALKKDCAGGKCRYGQQYYDFDEGIMYFIAPHQVLRFKDVLLNGVQGFVLVVHPDFLHGYTLASQVGAYGYFSYTANEALYLSDKEEKSITDIINNIEKEIDTNMDAFTQDLLISNLDLLLKYCDRFYNRQFLTRKKANNDLLSKLEILLDDYFKNDKLIENGIPSVHSIAAQLNLSANYLSDMLRVQTGQTTQQHIQNRLVEKAKELLSTTEMSVSEIAYHLGFEHPQSFHRLFKSRTSISPLEFRVSFN</sequence>
<proteinExistence type="predicted"/>
<keyword evidence="1" id="KW-0805">Transcription regulation</keyword>
<dbReference type="RefSeq" id="WP_346086485.1">
    <property type="nucleotide sequence ID" value="NZ_BAAAZK010000007.1"/>
</dbReference>
<name>A0ABP8A4N1_9SPHI</name>
<keyword evidence="2" id="KW-0238">DNA-binding</keyword>
<accession>A0ABP8A4N1</accession>
<evidence type="ECO:0000256" key="1">
    <source>
        <dbReference type="ARBA" id="ARBA00023015"/>
    </source>
</evidence>
<dbReference type="SUPFAM" id="SSF46689">
    <property type="entry name" value="Homeodomain-like"/>
    <property type="match status" value="1"/>
</dbReference>
<evidence type="ECO:0000313" key="6">
    <source>
        <dbReference type="Proteomes" id="UP001500167"/>
    </source>
</evidence>
<keyword evidence="3" id="KW-0804">Transcription</keyword>
<evidence type="ECO:0000313" key="5">
    <source>
        <dbReference type="EMBL" id="GAA4177772.1"/>
    </source>
</evidence>
<comment type="caution">
    <text evidence="5">The sequence shown here is derived from an EMBL/GenBank/DDBJ whole genome shotgun (WGS) entry which is preliminary data.</text>
</comment>
<evidence type="ECO:0000256" key="3">
    <source>
        <dbReference type="ARBA" id="ARBA00023163"/>
    </source>
</evidence>
<evidence type="ECO:0000259" key="4">
    <source>
        <dbReference type="PROSITE" id="PS01124"/>
    </source>
</evidence>
<dbReference type="Gene3D" id="1.10.10.60">
    <property type="entry name" value="Homeodomain-like"/>
    <property type="match status" value="2"/>
</dbReference>
<keyword evidence="6" id="KW-1185">Reference proteome</keyword>
<dbReference type="PANTHER" id="PTHR43280:SF32">
    <property type="entry name" value="TRANSCRIPTIONAL REGULATORY PROTEIN"/>
    <property type="match status" value="1"/>
</dbReference>
<feature type="domain" description="HTH araC/xylS-type" evidence="4">
    <location>
        <begin position="196"/>
        <end position="301"/>
    </location>
</feature>
<dbReference type="InterPro" id="IPR018060">
    <property type="entry name" value="HTH_AraC"/>
</dbReference>
<gene>
    <name evidence="5" type="ORF">GCM10022218_27110</name>
</gene>
<evidence type="ECO:0000256" key="2">
    <source>
        <dbReference type="ARBA" id="ARBA00023125"/>
    </source>
</evidence>